<accession>A0A8T8S9D7</accession>
<organism evidence="2 3">
    <name type="scientific">Tilletia indica</name>
    <dbReference type="NCBI Taxonomy" id="43049"/>
    <lineage>
        <taxon>Eukaryota</taxon>
        <taxon>Fungi</taxon>
        <taxon>Dikarya</taxon>
        <taxon>Basidiomycota</taxon>
        <taxon>Ustilaginomycotina</taxon>
        <taxon>Exobasidiomycetes</taxon>
        <taxon>Tilletiales</taxon>
        <taxon>Tilletiaceae</taxon>
        <taxon>Tilletia</taxon>
    </lineage>
</organism>
<evidence type="ECO:0008006" key="4">
    <source>
        <dbReference type="Google" id="ProtNLM"/>
    </source>
</evidence>
<feature type="chain" id="PRO_5035785413" description="Fungal-type protein kinase domain-containing protein" evidence="1">
    <location>
        <begin position="21"/>
        <end position="327"/>
    </location>
</feature>
<dbReference type="AlphaFoldDB" id="A0A8T8S9D7"/>
<keyword evidence="3" id="KW-1185">Reference proteome</keyword>
<proteinExistence type="predicted"/>
<keyword evidence="1" id="KW-0732">Signal</keyword>
<gene>
    <name evidence="2" type="ORF">A4X13_0g9479</name>
</gene>
<reference evidence="2" key="2">
    <citation type="journal article" date="2019" name="IMA Fungus">
        <title>Genome sequencing and comparison of five Tilletia species to identify candidate genes for the detection of regulated species infecting wheat.</title>
        <authorList>
            <person name="Nguyen H.D.T."/>
            <person name="Sultana T."/>
            <person name="Kesanakurti P."/>
            <person name="Hambleton S."/>
        </authorList>
    </citation>
    <scope>NUCLEOTIDE SEQUENCE</scope>
    <source>
        <strain evidence="2">DAOMC 236416</strain>
    </source>
</reference>
<evidence type="ECO:0000313" key="3">
    <source>
        <dbReference type="Proteomes" id="UP000077521"/>
    </source>
</evidence>
<feature type="non-terminal residue" evidence="2">
    <location>
        <position position="327"/>
    </location>
</feature>
<reference evidence="2" key="1">
    <citation type="submission" date="2016-04" db="EMBL/GenBank/DDBJ databases">
        <authorList>
            <person name="Nguyen H.D."/>
            <person name="Samba Siva P."/>
            <person name="Cullis J."/>
            <person name="Levesque C.A."/>
            <person name="Hambleton S."/>
        </authorList>
    </citation>
    <scope>NUCLEOTIDE SEQUENCE</scope>
    <source>
        <strain evidence="2">DAOMC 236416</strain>
    </source>
</reference>
<dbReference type="EMBL" id="LWDF02002744">
    <property type="protein sequence ID" value="KAE8235478.1"/>
    <property type="molecule type" value="Genomic_DNA"/>
</dbReference>
<name>A0A8T8S9D7_9BASI</name>
<dbReference type="Proteomes" id="UP000077521">
    <property type="component" value="Unassembled WGS sequence"/>
</dbReference>
<evidence type="ECO:0000313" key="2">
    <source>
        <dbReference type="EMBL" id="KAE8235478.1"/>
    </source>
</evidence>
<evidence type="ECO:0000256" key="1">
    <source>
        <dbReference type="SAM" id="SignalP"/>
    </source>
</evidence>
<comment type="caution">
    <text evidence="2">The sequence shown here is derived from an EMBL/GenBank/DDBJ whole genome shotgun (WGS) entry which is preliminary data.</text>
</comment>
<feature type="signal peptide" evidence="1">
    <location>
        <begin position="1"/>
        <end position="20"/>
    </location>
</feature>
<protein>
    <recommendedName>
        <fullName evidence="4">Fungal-type protein kinase domain-containing protein</fullName>
    </recommendedName>
</protein>
<sequence>MLSRLLYCLRLCWFWHHARSIIEKDTSAVTDKDSPTSKQMASLHTTRLGAEAPFTAGGKIIQGLRSYGMACAKAEGGRDSILWSADGRDVAVDGQWVNLAKIRTMMKDSIANVTTKLDGLLGHAKDGAYLLAFNFEDLIDDPACGDPGMWFGRMAANKNKLNFDYAGQLLPTLVNMKKDVGSNQWEPHPDWDAVEKLWAEEKLFLKALLLAIHVTSGMPNRGAELLESTWCNSGGARLRTVLAGKDGEAWFDTTYSKTDYKATRLKQNIRFLHPDIGRTLLVYLCTVRQVTDTLFQMRHGVARDYLWCDYKEDSPRGTIRWDTNVLT</sequence>